<accession>A0ACC5QZ65</accession>
<sequence length="163" mass="18257">MISATFEDFDDTERAIAERLRVDGRMSTVQMANEIGVAEATVRRKLQNLLSDKSIHVQLVSDPMRGSGVTALVGFVVEITQTDEVAKKLTTYDFVESVYVMTGPYHLIAEVRAPSTDHLFRFLMDDLKPVAGIKNTESYIVGRVYKHHGRVTDVARPNVKSEK</sequence>
<comment type="caution">
    <text evidence="1">The sequence shown here is derived from an EMBL/GenBank/DDBJ whole genome shotgun (WGS) entry which is preliminary data.</text>
</comment>
<proteinExistence type="predicted"/>
<reference evidence="1" key="1">
    <citation type="submission" date="2021-01" db="EMBL/GenBank/DDBJ databases">
        <authorList>
            <person name="Sun Q."/>
        </authorList>
    </citation>
    <scope>NUCLEOTIDE SEQUENCE</scope>
    <source>
        <strain evidence="1">YIM B02566</strain>
    </source>
</reference>
<organism evidence="1 2">
    <name type="scientific">Taklimakanibacter albus</name>
    <dbReference type="NCBI Taxonomy" id="2800327"/>
    <lineage>
        <taxon>Bacteria</taxon>
        <taxon>Pseudomonadati</taxon>
        <taxon>Pseudomonadota</taxon>
        <taxon>Alphaproteobacteria</taxon>
        <taxon>Hyphomicrobiales</taxon>
        <taxon>Aestuariivirgaceae</taxon>
        <taxon>Taklimakanibacter</taxon>
    </lineage>
</organism>
<evidence type="ECO:0000313" key="1">
    <source>
        <dbReference type="EMBL" id="MBK1865704.1"/>
    </source>
</evidence>
<gene>
    <name evidence="1" type="ORF">JHL16_05020</name>
</gene>
<dbReference type="Proteomes" id="UP000616151">
    <property type="component" value="Unassembled WGS sequence"/>
</dbReference>
<name>A0ACC5QZ65_9HYPH</name>
<evidence type="ECO:0000313" key="2">
    <source>
        <dbReference type="Proteomes" id="UP000616151"/>
    </source>
</evidence>
<protein>
    <submittedName>
        <fullName evidence="1">Lrp/AsnC family transcriptional regulator</fullName>
    </submittedName>
</protein>
<keyword evidence="2" id="KW-1185">Reference proteome</keyword>
<dbReference type="EMBL" id="JAENHL010000006">
    <property type="protein sequence ID" value="MBK1865704.1"/>
    <property type="molecule type" value="Genomic_DNA"/>
</dbReference>